<dbReference type="Proteomes" id="UP001283361">
    <property type="component" value="Unassembled WGS sequence"/>
</dbReference>
<dbReference type="Pfam" id="PF05873">
    <property type="entry name" value="Mt_ATP-synt_D"/>
    <property type="match status" value="1"/>
</dbReference>
<dbReference type="PANTHER" id="PTHR12700">
    <property type="entry name" value="ATP SYNTHASE SUBUNIT D, MITOCHONDRIAL"/>
    <property type="match status" value="1"/>
</dbReference>
<dbReference type="GO" id="GO:0005743">
    <property type="term" value="C:mitochondrial inner membrane"/>
    <property type="evidence" value="ECO:0007669"/>
    <property type="project" value="UniProtKB-SubCell"/>
</dbReference>
<keyword evidence="6 10" id="KW-0999">Mitochondrion inner membrane</keyword>
<keyword evidence="7 10" id="KW-0406">Ion transport</keyword>
<dbReference type="SUPFAM" id="SSF161065">
    <property type="entry name" value="ATP synthase D chain-like"/>
    <property type="match status" value="1"/>
</dbReference>
<organism evidence="11 12">
    <name type="scientific">Elysia crispata</name>
    <name type="common">lettuce slug</name>
    <dbReference type="NCBI Taxonomy" id="231223"/>
    <lineage>
        <taxon>Eukaryota</taxon>
        <taxon>Metazoa</taxon>
        <taxon>Spiralia</taxon>
        <taxon>Lophotrochozoa</taxon>
        <taxon>Mollusca</taxon>
        <taxon>Gastropoda</taxon>
        <taxon>Heterobranchia</taxon>
        <taxon>Euthyneura</taxon>
        <taxon>Panpulmonata</taxon>
        <taxon>Sacoglossa</taxon>
        <taxon>Placobranchoidea</taxon>
        <taxon>Plakobranchidae</taxon>
        <taxon>Elysia</taxon>
    </lineage>
</organism>
<dbReference type="PIRSF" id="PIRSF005514">
    <property type="entry name" value="ATPase_F0_D_mt"/>
    <property type="match status" value="1"/>
</dbReference>
<comment type="subcellular location">
    <subcellularLocation>
        <location evidence="1 10">Mitochondrion inner membrane</location>
    </subcellularLocation>
</comment>
<evidence type="ECO:0000256" key="4">
    <source>
        <dbReference type="ARBA" id="ARBA00022547"/>
    </source>
</evidence>
<evidence type="ECO:0000256" key="1">
    <source>
        <dbReference type="ARBA" id="ARBA00004273"/>
    </source>
</evidence>
<sequence length="175" mass="20292">MSSGAAKRVSKSIVDWARFTAVCPKHQLDMLRAVKAKHDTFINKVHTLPENLPKIDFAGYKARLPDPAMADRFEKAYAALSIPYPVDKANMLKQVEEEHQENEKKVKTYVANVQAAGQESKTFLSKIDSLPQFEEMTVEMFNYYFPETALNPERPTFWPHIEEQQPYNPEFKYYK</sequence>
<keyword evidence="9 10" id="KW-0472">Membrane</keyword>
<keyword evidence="12" id="KW-1185">Reference proteome</keyword>
<evidence type="ECO:0000313" key="11">
    <source>
        <dbReference type="EMBL" id="KAK3767847.1"/>
    </source>
</evidence>
<gene>
    <name evidence="11" type="ORF">RRG08_059179</name>
</gene>
<comment type="caution">
    <text evidence="11">The sequence shown here is derived from an EMBL/GenBank/DDBJ whole genome shotgun (WGS) entry which is preliminary data.</text>
</comment>
<keyword evidence="3 10" id="KW-0813">Transport</keyword>
<evidence type="ECO:0000313" key="12">
    <source>
        <dbReference type="Proteomes" id="UP001283361"/>
    </source>
</evidence>
<evidence type="ECO:0000256" key="10">
    <source>
        <dbReference type="PIRNR" id="PIRNR005514"/>
    </source>
</evidence>
<keyword evidence="5 10" id="KW-0375">Hydrogen ion transport</keyword>
<dbReference type="Gene3D" id="6.10.280.70">
    <property type="match status" value="1"/>
</dbReference>
<evidence type="ECO:0000256" key="5">
    <source>
        <dbReference type="ARBA" id="ARBA00022781"/>
    </source>
</evidence>
<dbReference type="GO" id="GO:0045259">
    <property type="term" value="C:proton-transporting ATP synthase complex"/>
    <property type="evidence" value="ECO:0007669"/>
    <property type="project" value="UniProtKB-KW"/>
</dbReference>
<evidence type="ECO:0000256" key="3">
    <source>
        <dbReference type="ARBA" id="ARBA00022448"/>
    </source>
</evidence>
<dbReference type="EMBL" id="JAWDGP010004098">
    <property type="protein sequence ID" value="KAK3767847.1"/>
    <property type="molecule type" value="Genomic_DNA"/>
</dbReference>
<dbReference type="AlphaFoldDB" id="A0AAE0ZGC2"/>
<evidence type="ECO:0000256" key="7">
    <source>
        <dbReference type="ARBA" id="ARBA00023065"/>
    </source>
</evidence>
<reference evidence="11" key="1">
    <citation type="journal article" date="2023" name="G3 (Bethesda)">
        <title>A reference genome for the long-term kleptoplast-retaining sea slug Elysia crispata morphotype clarki.</title>
        <authorList>
            <person name="Eastman K.E."/>
            <person name="Pendleton A.L."/>
            <person name="Shaikh M.A."/>
            <person name="Suttiyut T."/>
            <person name="Ogas R."/>
            <person name="Tomko P."/>
            <person name="Gavelis G."/>
            <person name="Widhalm J.R."/>
            <person name="Wisecaver J.H."/>
        </authorList>
    </citation>
    <scope>NUCLEOTIDE SEQUENCE</scope>
    <source>
        <strain evidence="11">ECLA1</strain>
    </source>
</reference>
<evidence type="ECO:0000256" key="9">
    <source>
        <dbReference type="ARBA" id="ARBA00023136"/>
    </source>
</evidence>
<evidence type="ECO:0000256" key="6">
    <source>
        <dbReference type="ARBA" id="ARBA00022792"/>
    </source>
</evidence>
<keyword evidence="4" id="KW-0138">CF(0)</keyword>
<evidence type="ECO:0000256" key="2">
    <source>
        <dbReference type="ARBA" id="ARBA00006842"/>
    </source>
</evidence>
<proteinExistence type="inferred from homology"/>
<comment type="function">
    <text evidence="10">Mitochondrial membrane ATP synthase (F(1)F(0) ATP synthase or Complex V) produces ATP from ADP in the presence of a proton gradient across the membrane which is generated by electron transport complexes of the respiratory chain. F-type ATPases consist of two structural domains, F(1) - containing the extramembraneous catalytic core, and F(0) - containing the membrane proton channel, linked together by a central stalk and a peripheral stalk. During catalysis, ATP synthesis in the catalytic domain of F(1) is coupled via a rotary mechanism of the central stalk subunits to proton translocation.</text>
</comment>
<evidence type="ECO:0000256" key="8">
    <source>
        <dbReference type="ARBA" id="ARBA00023128"/>
    </source>
</evidence>
<dbReference type="InterPro" id="IPR008689">
    <property type="entry name" value="ATP_synth_F0_dsu_mt"/>
</dbReference>
<dbReference type="InterPro" id="IPR036228">
    <property type="entry name" value="ATP_synth_F0_dsu_sf_mt"/>
</dbReference>
<protein>
    <recommendedName>
        <fullName evidence="10">ATP synthase subunit d, mitochondrial</fullName>
    </recommendedName>
</protein>
<dbReference type="GO" id="GO:0015078">
    <property type="term" value="F:proton transmembrane transporter activity"/>
    <property type="evidence" value="ECO:0007669"/>
    <property type="project" value="InterPro"/>
</dbReference>
<dbReference type="GO" id="GO:0015986">
    <property type="term" value="P:proton motive force-driven ATP synthesis"/>
    <property type="evidence" value="ECO:0007669"/>
    <property type="project" value="UniProtKB-UniRule"/>
</dbReference>
<comment type="similarity">
    <text evidence="2 10">Belongs to the ATPase d subunit family.</text>
</comment>
<name>A0AAE0ZGC2_9GAST</name>
<keyword evidence="8 10" id="KW-0496">Mitochondrion</keyword>
<accession>A0AAE0ZGC2</accession>